<dbReference type="PANTHER" id="PTHR10858:SF23">
    <property type="entry name" value="DEOXYRIBONUCLEASE II"/>
    <property type="match status" value="1"/>
</dbReference>
<evidence type="ECO:0000256" key="1">
    <source>
        <dbReference type="ARBA" id="ARBA00007527"/>
    </source>
</evidence>
<dbReference type="STRING" id="1120964.GCA_001313265_07086"/>
<keyword evidence="4" id="KW-1185">Reference proteome</keyword>
<evidence type="ECO:0000313" key="4">
    <source>
        <dbReference type="Proteomes" id="UP000236736"/>
    </source>
</evidence>
<comment type="similarity">
    <text evidence="1">Belongs to the DNase II family.</text>
</comment>
<dbReference type="PANTHER" id="PTHR10858">
    <property type="entry name" value="DEOXYRIBONUCLEASE II"/>
    <property type="match status" value="1"/>
</dbReference>
<dbReference type="CDD" id="cd09120">
    <property type="entry name" value="PLDc_DNaseII_1"/>
    <property type="match status" value="1"/>
</dbReference>
<dbReference type="OrthoDB" id="8181368at2"/>
<name>A0A1H6AC91_9BACT</name>
<dbReference type="Proteomes" id="UP000236736">
    <property type="component" value="Unassembled WGS sequence"/>
</dbReference>
<proteinExistence type="inferred from homology"/>
<evidence type="ECO:0000256" key="2">
    <source>
        <dbReference type="ARBA" id="ARBA00022801"/>
    </source>
</evidence>
<sequence>MIAPLSNQSGQAVDWWFIYKFPINIGPEKNSTGFEFLYSDSRPENGLQLSPVSLEHSESALGMTLDQIFPEKSTCGYILWNDEIPPSPKNPKPKNKGSKGHSKGILAFSKESNSRFYLLHSTPRFPLEGAKTLPDYERKFGQTYLCVSLKDYQTANQIAEILHTQHEAQVYASHLPETDLDEPLFKFANDVPSTKPKDPAHFQFNTHGGIKFNLIAKNKNWSRPPRGSKFGKDFWKDLVGPTLNCNIDVES</sequence>
<evidence type="ECO:0000313" key="3">
    <source>
        <dbReference type="EMBL" id="SEG45667.1"/>
    </source>
</evidence>
<dbReference type="GO" id="GO:0004531">
    <property type="term" value="F:deoxyribonuclease II activity"/>
    <property type="evidence" value="ECO:0007669"/>
    <property type="project" value="InterPro"/>
</dbReference>
<organism evidence="3 4">
    <name type="scientific">Algoriphagus boritolerans DSM 17298 = JCM 18970</name>
    <dbReference type="NCBI Taxonomy" id="1120964"/>
    <lineage>
        <taxon>Bacteria</taxon>
        <taxon>Pseudomonadati</taxon>
        <taxon>Bacteroidota</taxon>
        <taxon>Cytophagia</taxon>
        <taxon>Cytophagales</taxon>
        <taxon>Cyclobacteriaceae</taxon>
        <taxon>Algoriphagus</taxon>
    </lineage>
</organism>
<protein>
    <submittedName>
        <fullName evidence="3">Deoxyribonuclease II</fullName>
    </submittedName>
</protein>
<keyword evidence="2" id="KW-0378">Hydrolase</keyword>
<gene>
    <name evidence="3" type="ORF">SAMN03080598_04020</name>
</gene>
<dbReference type="AlphaFoldDB" id="A0A1H6AC91"/>
<accession>A0A1H6AC91</accession>
<dbReference type="Pfam" id="PF03265">
    <property type="entry name" value="DNase_II"/>
    <property type="match status" value="1"/>
</dbReference>
<dbReference type="InterPro" id="IPR004947">
    <property type="entry name" value="DNase_II"/>
</dbReference>
<dbReference type="EMBL" id="FNVR01000040">
    <property type="protein sequence ID" value="SEG45667.1"/>
    <property type="molecule type" value="Genomic_DNA"/>
</dbReference>
<reference evidence="4" key="1">
    <citation type="submission" date="2016-10" db="EMBL/GenBank/DDBJ databases">
        <authorList>
            <person name="Varghese N."/>
            <person name="Submissions S."/>
        </authorList>
    </citation>
    <scope>NUCLEOTIDE SEQUENCE [LARGE SCALE GENOMIC DNA]</scope>
    <source>
        <strain evidence="4">DSM 17298</strain>
    </source>
</reference>